<protein>
    <submittedName>
        <fullName evidence="2">Dual specificity protein phosphatase</fullName>
    </submittedName>
</protein>
<dbReference type="SUPFAM" id="SSF52799">
    <property type="entry name" value="(Phosphotyrosine protein) phosphatases II"/>
    <property type="match status" value="1"/>
</dbReference>
<dbReference type="KEGG" id="ipa:Isop_2646"/>
<proteinExistence type="predicted"/>
<reference key="1">
    <citation type="submission" date="2010-11" db="EMBL/GenBank/DDBJ databases">
        <title>The complete sequence of chromosome of Isophaera pallida ATCC 43644.</title>
        <authorList>
            <consortium name="US DOE Joint Genome Institute (JGI-PGF)"/>
            <person name="Lucas S."/>
            <person name="Copeland A."/>
            <person name="Lapidus A."/>
            <person name="Bruce D."/>
            <person name="Goodwin L."/>
            <person name="Pitluck S."/>
            <person name="Kyrpides N."/>
            <person name="Mavromatis K."/>
            <person name="Pagani I."/>
            <person name="Ivanova N."/>
            <person name="Saunders E."/>
            <person name="Brettin T."/>
            <person name="Detter J.C."/>
            <person name="Han C."/>
            <person name="Tapia R."/>
            <person name="Land M."/>
            <person name="Hauser L."/>
            <person name="Markowitz V."/>
            <person name="Cheng J.-F."/>
            <person name="Hugenholtz P."/>
            <person name="Woyke T."/>
            <person name="Wu D."/>
            <person name="Eisen J.A."/>
        </authorList>
    </citation>
    <scope>NUCLEOTIDE SEQUENCE</scope>
    <source>
        <strain>ATCC 43644</strain>
    </source>
</reference>
<dbReference type="STRING" id="575540.Isop_2646"/>
<dbReference type="RefSeq" id="WP_013565504.1">
    <property type="nucleotide sequence ID" value="NC_014962.1"/>
</dbReference>
<dbReference type="Gene3D" id="3.90.190.10">
    <property type="entry name" value="Protein tyrosine phosphatase superfamily"/>
    <property type="match status" value="1"/>
</dbReference>
<dbReference type="eggNOG" id="COG2453">
    <property type="taxonomic scope" value="Bacteria"/>
</dbReference>
<dbReference type="InterPro" id="IPR000387">
    <property type="entry name" value="Tyr_Pase_dom"/>
</dbReference>
<dbReference type="AlphaFoldDB" id="E8QZS5"/>
<evidence type="ECO:0000313" key="3">
    <source>
        <dbReference type="Proteomes" id="UP000008631"/>
    </source>
</evidence>
<evidence type="ECO:0000259" key="1">
    <source>
        <dbReference type="PROSITE" id="PS50056"/>
    </source>
</evidence>
<evidence type="ECO:0000313" key="2">
    <source>
        <dbReference type="EMBL" id="ADV63216.1"/>
    </source>
</evidence>
<reference evidence="2 3" key="2">
    <citation type="journal article" date="2011" name="Stand. Genomic Sci.">
        <title>Complete genome sequence of Isosphaera pallida type strain (IS1B).</title>
        <authorList>
            <consortium name="US DOE Joint Genome Institute (JGI-PGF)"/>
            <person name="Goker M."/>
            <person name="Cleland D."/>
            <person name="Saunders E."/>
            <person name="Lapidus A."/>
            <person name="Nolan M."/>
            <person name="Lucas S."/>
            <person name="Hammon N."/>
            <person name="Deshpande S."/>
            <person name="Cheng J.F."/>
            <person name="Tapia R."/>
            <person name="Han C."/>
            <person name="Goodwin L."/>
            <person name="Pitluck S."/>
            <person name="Liolios K."/>
            <person name="Pagani I."/>
            <person name="Ivanova N."/>
            <person name="Mavromatis K."/>
            <person name="Pati A."/>
            <person name="Chen A."/>
            <person name="Palaniappan K."/>
            <person name="Land M."/>
            <person name="Hauser L."/>
            <person name="Chang Y.J."/>
            <person name="Jeffries C.D."/>
            <person name="Detter J.C."/>
            <person name="Beck B."/>
            <person name="Woyke T."/>
            <person name="Bristow J."/>
            <person name="Eisen J.A."/>
            <person name="Markowitz V."/>
            <person name="Hugenholtz P."/>
            <person name="Kyrpides N.C."/>
            <person name="Klenk H.P."/>
        </authorList>
    </citation>
    <scope>NUCLEOTIDE SEQUENCE [LARGE SCALE GENOMIC DNA]</scope>
    <source>
        <strain evidence="3">ATCC 43644 / DSM 9630 / IS1B</strain>
    </source>
</reference>
<accession>E8QZS5</accession>
<sequence>MGPVANQTFSIVGGPLLAGREQARHPPARVDRPTNMIFLTDLDPGPHELGFVMARPFASLVSRRIHPVTNALFVGPYADDSRLADLRDAGITHLVNVGGSPGVAQIGSGPLDFRGVAWHPLADHGRLHEANLFAALEAVHEALIEPDARVYIHCVAGQMRGPTVTWLYLVACGVSPDQARRLVRAHHPNAQPGPPHMVDEGLLAAVRILGNARFLPHPRPEALDAFPDET</sequence>
<dbReference type="InterPro" id="IPR029021">
    <property type="entry name" value="Prot-tyrosine_phosphatase-like"/>
</dbReference>
<dbReference type="PROSITE" id="PS50056">
    <property type="entry name" value="TYR_PHOSPHATASE_2"/>
    <property type="match status" value="1"/>
</dbReference>
<gene>
    <name evidence="2" type="ordered locus">Isop_2646</name>
</gene>
<feature type="domain" description="Tyrosine specific protein phosphatases" evidence="1">
    <location>
        <begin position="130"/>
        <end position="198"/>
    </location>
</feature>
<dbReference type="EMBL" id="CP002353">
    <property type="protein sequence ID" value="ADV63216.1"/>
    <property type="molecule type" value="Genomic_DNA"/>
</dbReference>
<keyword evidence="3" id="KW-1185">Reference proteome</keyword>
<dbReference type="HOGENOM" id="CLU_1203532_0_0_0"/>
<dbReference type="InParanoid" id="E8QZS5"/>
<name>E8QZS5_ISOPI</name>
<dbReference type="OrthoDB" id="267632at2"/>
<organism evidence="2 3">
    <name type="scientific">Isosphaera pallida (strain ATCC 43644 / DSM 9630 / IS1B)</name>
    <dbReference type="NCBI Taxonomy" id="575540"/>
    <lineage>
        <taxon>Bacteria</taxon>
        <taxon>Pseudomonadati</taxon>
        <taxon>Planctomycetota</taxon>
        <taxon>Planctomycetia</taxon>
        <taxon>Isosphaerales</taxon>
        <taxon>Isosphaeraceae</taxon>
        <taxon>Isosphaera</taxon>
    </lineage>
</organism>
<dbReference type="CDD" id="cd14498">
    <property type="entry name" value="DSP"/>
    <property type="match status" value="1"/>
</dbReference>
<dbReference type="Proteomes" id="UP000008631">
    <property type="component" value="Chromosome"/>
</dbReference>